<dbReference type="Pfam" id="PF02170">
    <property type="entry name" value="PAZ"/>
    <property type="match status" value="1"/>
</dbReference>
<organism evidence="5 6">
    <name type="scientific">Steinernema glaseri</name>
    <dbReference type="NCBI Taxonomy" id="37863"/>
    <lineage>
        <taxon>Eukaryota</taxon>
        <taxon>Metazoa</taxon>
        <taxon>Ecdysozoa</taxon>
        <taxon>Nematoda</taxon>
        <taxon>Chromadorea</taxon>
        <taxon>Rhabditida</taxon>
        <taxon>Tylenchina</taxon>
        <taxon>Panagrolaimomorpha</taxon>
        <taxon>Strongyloidoidea</taxon>
        <taxon>Steinernematidae</taxon>
        <taxon>Steinernema</taxon>
    </lineage>
</organism>
<dbReference type="InterPro" id="IPR036397">
    <property type="entry name" value="RNaseH_sf"/>
</dbReference>
<dbReference type="PROSITE" id="PS50822">
    <property type="entry name" value="PIWI"/>
    <property type="match status" value="1"/>
</dbReference>
<evidence type="ECO:0000313" key="6">
    <source>
        <dbReference type="WBParaSite" id="L893_g23206.t1"/>
    </source>
</evidence>
<reference evidence="6" key="1">
    <citation type="submission" date="2016-11" db="UniProtKB">
        <authorList>
            <consortium name="WormBaseParasite"/>
        </authorList>
    </citation>
    <scope>IDENTIFICATION</scope>
</reference>
<evidence type="ECO:0000259" key="3">
    <source>
        <dbReference type="PROSITE" id="PS50821"/>
    </source>
</evidence>
<dbReference type="Pfam" id="PF02171">
    <property type="entry name" value="Piwi"/>
    <property type="match status" value="1"/>
</dbReference>
<comment type="similarity">
    <text evidence="1">Belongs to the argonaute family.</text>
</comment>
<dbReference type="InterPro" id="IPR036085">
    <property type="entry name" value="PAZ_dom_sf"/>
</dbReference>
<evidence type="ECO:0000256" key="2">
    <source>
        <dbReference type="SAM" id="MobiDB-lite"/>
    </source>
</evidence>
<feature type="domain" description="Piwi" evidence="4">
    <location>
        <begin position="307"/>
        <end position="594"/>
    </location>
</feature>
<proteinExistence type="inferred from homology"/>
<dbReference type="SMART" id="SM00950">
    <property type="entry name" value="Piwi"/>
    <property type="match status" value="1"/>
</dbReference>
<dbReference type="PROSITE" id="PS50821">
    <property type="entry name" value="PAZ"/>
    <property type="match status" value="1"/>
</dbReference>
<dbReference type="InterPro" id="IPR012337">
    <property type="entry name" value="RNaseH-like_sf"/>
</dbReference>
<dbReference type="PANTHER" id="PTHR22891">
    <property type="entry name" value="EUKARYOTIC TRANSLATION INITIATION FACTOR 2C"/>
    <property type="match status" value="1"/>
</dbReference>
<feature type="domain" description="PAZ" evidence="3">
    <location>
        <begin position="7"/>
        <end position="100"/>
    </location>
</feature>
<dbReference type="GO" id="GO:0003723">
    <property type="term" value="F:RNA binding"/>
    <property type="evidence" value="ECO:0007669"/>
    <property type="project" value="InterPro"/>
</dbReference>
<evidence type="ECO:0000259" key="4">
    <source>
        <dbReference type="PROSITE" id="PS50822"/>
    </source>
</evidence>
<dbReference type="WBParaSite" id="L893_g23206.t1">
    <property type="protein sequence ID" value="L893_g23206.t1"/>
    <property type="gene ID" value="L893_g23206"/>
</dbReference>
<feature type="region of interest" description="Disordered" evidence="2">
    <location>
        <begin position="359"/>
        <end position="384"/>
    </location>
</feature>
<keyword evidence="5" id="KW-1185">Reference proteome</keyword>
<dbReference type="InterPro" id="IPR003100">
    <property type="entry name" value="PAZ_dom"/>
</dbReference>
<protein>
    <submittedName>
        <fullName evidence="6">Piwi domain-containing protein</fullName>
    </submittedName>
</protein>
<accession>A0A1I7Z5T1</accession>
<dbReference type="Gene3D" id="2.170.260.10">
    <property type="entry name" value="paz domain"/>
    <property type="match status" value="1"/>
</dbReference>
<evidence type="ECO:0000256" key="1">
    <source>
        <dbReference type="RuleBase" id="RU361178"/>
    </source>
</evidence>
<sequence length="650" mass="72926">MMLGRDPAANDVHRLRRDLKGLFVETQHTRRRRVYPISNIVDETPETKKFTNADGVEVTLQQYFQQAYGITLVQPRSPLVVVSMGPRHIYYPMELVYIADGQRVSASQQTPKQIQTMIRQCAIPPGDRVRQISQLVRGLDIRTENKYLKAAEVGVTPQPLKARGRLLATPIIRYAQGATTMPDAKSNWKMARNQYFSPSTISDWALFIVVIKGRQNRFGEELVKNFQTMLVQECRSRGLTINPPSAWSYVEPVEDAIKCLFETAVSSKTPFLFFISHDDVTSVHNKIKYFERLFGVITQDLKMSTAIDVVQKGKRQTLENIVNKLNMKNGGQNYTVEIPKADHGKTDALPADRLVIGLSTSHAGPAPRTERPRTGPQQEHQSQVPSVIGVAANIKKDPLDFVGDCLYQQSRRDEKIGVLQPLIRTFINAFTENRGMPPRSIVLFRNGASEGQYKDIMDLELLMVRAVARSCGLEPKITLIVAQKMHNLRLMPQNINPQARPSDQNIAPGTVVDSQVIHPAYSEFYLNSHVALQGTARTPRYTVLHDDQKMSMDELENLTYGLSFAHQIVNLTTSLPAPIYIAMRYAERGMNTFVASSVDYTKNSGTPTRSPNGSVPQVPSSVPEGAFDFNRMMTDLSYANCSLGQFRVNA</sequence>
<feature type="compositionally biased region" description="Polar residues" evidence="2">
    <location>
        <begin position="375"/>
        <end position="384"/>
    </location>
</feature>
<dbReference type="SMART" id="SM00949">
    <property type="entry name" value="PAZ"/>
    <property type="match status" value="1"/>
</dbReference>
<dbReference type="CDD" id="cd02846">
    <property type="entry name" value="PAZ_argonaute_like"/>
    <property type="match status" value="1"/>
</dbReference>
<evidence type="ECO:0000313" key="5">
    <source>
        <dbReference type="Proteomes" id="UP000095287"/>
    </source>
</evidence>
<dbReference type="SUPFAM" id="SSF101690">
    <property type="entry name" value="PAZ domain"/>
    <property type="match status" value="1"/>
</dbReference>
<dbReference type="Gene3D" id="3.30.420.10">
    <property type="entry name" value="Ribonuclease H-like superfamily/Ribonuclease H"/>
    <property type="match status" value="1"/>
</dbReference>
<dbReference type="Proteomes" id="UP000095287">
    <property type="component" value="Unplaced"/>
</dbReference>
<name>A0A1I7Z5T1_9BILA</name>
<dbReference type="SUPFAM" id="SSF53098">
    <property type="entry name" value="Ribonuclease H-like"/>
    <property type="match status" value="1"/>
</dbReference>
<dbReference type="Gene3D" id="3.40.50.2300">
    <property type="match status" value="1"/>
</dbReference>
<dbReference type="AlphaFoldDB" id="A0A1I7Z5T1"/>
<dbReference type="InterPro" id="IPR057272">
    <property type="entry name" value="Piwi_nem"/>
</dbReference>
<dbReference type="InterPro" id="IPR003165">
    <property type="entry name" value="Piwi"/>
</dbReference>
<dbReference type="CDD" id="cd02826">
    <property type="entry name" value="Piwi-like"/>
    <property type="match status" value="1"/>
</dbReference>